<dbReference type="Gene3D" id="3.30.420.10">
    <property type="entry name" value="Ribonuclease H-like superfamily/Ribonuclease H"/>
    <property type="match status" value="1"/>
</dbReference>
<sequence>MRRKRVRRCCLLRVVDSSGRVKLSLMMAKSRVAPIKTKLTIPKLELCGAALVTKILDNVFYSIRDNVEIHDMVHFVKASKLRNAKLLKAYLCVFVCSASKAVHLEVVGDLSTEGVLAALTRFTSRRGLPSTIRSDCGTNYVGTNKHLNDVQKFLSDSNIQDSLCDDTSQRGIKWYFNPPGAPHFGGLFESAVKSAKSLLSRIIGEQRLTYEELSTVFARIEAVLNSRPLCPLSHDSNEFEVLTPAHLLIGKSLLAVPEYDWDETPCPA</sequence>
<dbReference type="GO" id="GO:0003676">
    <property type="term" value="F:nucleic acid binding"/>
    <property type="evidence" value="ECO:0007669"/>
    <property type="project" value="InterPro"/>
</dbReference>
<reference evidence="2 3" key="1">
    <citation type="journal article" date="2019" name="Commun. Biol.">
        <title>The bagworm genome reveals a unique fibroin gene that provides high tensile strength.</title>
        <authorList>
            <person name="Kono N."/>
            <person name="Nakamura H."/>
            <person name="Ohtoshi R."/>
            <person name="Tomita M."/>
            <person name="Numata K."/>
            <person name="Arakawa K."/>
        </authorList>
    </citation>
    <scope>NUCLEOTIDE SEQUENCE [LARGE SCALE GENOMIC DNA]</scope>
</reference>
<dbReference type="STRING" id="151549.A0A4C1WB04"/>
<proteinExistence type="predicted"/>
<dbReference type="PROSITE" id="PS50994">
    <property type="entry name" value="INTEGRASE"/>
    <property type="match status" value="1"/>
</dbReference>
<name>A0A4C1WB04_EUMVA</name>
<evidence type="ECO:0000313" key="2">
    <source>
        <dbReference type="EMBL" id="GBP47325.1"/>
    </source>
</evidence>
<feature type="domain" description="Integrase catalytic" evidence="1">
    <location>
        <begin position="60"/>
        <end position="252"/>
    </location>
</feature>
<dbReference type="Pfam" id="PF05380">
    <property type="entry name" value="Peptidase_A17"/>
    <property type="match status" value="1"/>
</dbReference>
<dbReference type="InterPro" id="IPR036397">
    <property type="entry name" value="RNaseH_sf"/>
</dbReference>
<comment type="caution">
    <text evidence="2">The sequence shown here is derived from an EMBL/GenBank/DDBJ whole genome shotgun (WGS) entry which is preliminary data.</text>
</comment>
<dbReference type="InterPro" id="IPR008042">
    <property type="entry name" value="Retrotrans_Pao"/>
</dbReference>
<evidence type="ECO:0000259" key="1">
    <source>
        <dbReference type="PROSITE" id="PS50994"/>
    </source>
</evidence>
<accession>A0A4C1WB04</accession>
<keyword evidence="3" id="KW-1185">Reference proteome</keyword>
<dbReference type="OrthoDB" id="5986643at2759"/>
<gene>
    <name evidence="2" type="ORF">EVAR_38091_1</name>
</gene>
<evidence type="ECO:0000313" key="3">
    <source>
        <dbReference type="Proteomes" id="UP000299102"/>
    </source>
</evidence>
<dbReference type="InterPro" id="IPR001584">
    <property type="entry name" value="Integrase_cat-core"/>
</dbReference>
<dbReference type="EMBL" id="BGZK01000499">
    <property type="protein sequence ID" value="GBP47325.1"/>
    <property type="molecule type" value="Genomic_DNA"/>
</dbReference>
<dbReference type="AlphaFoldDB" id="A0A4C1WB04"/>
<dbReference type="InterPro" id="IPR012337">
    <property type="entry name" value="RNaseH-like_sf"/>
</dbReference>
<organism evidence="2 3">
    <name type="scientific">Eumeta variegata</name>
    <name type="common">Bagworm moth</name>
    <name type="synonym">Eumeta japonica</name>
    <dbReference type="NCBI Taxonomy" id="151549"/>
    <lineage>
        <taxon>Eukaryota</taxon>
        <taxon>Metazoa</taxon>
        <taxon>Ecdysozoa</taxon>
        <taxon>Arthropoda</taxon>
        <taxon>Hexapoda</taxon>
        <taxon>Insecta</taxon>
        <taxon>Pterygota</taxon>
        <taxon>Neoptera</taxon>
        <taxon>Endopterygota</taxon>
        <taxon>Lepidoptera</taxon>
        <taxon>Glossata</taxon>
        <taxon>Ditrysia</taxon>
        <taxon>Tineoidea</taxon>
        <taxon>Psychidae</taxon>
        <taxon>Oiketicinae</taxon>
        <taxon>Eumeta</taxon>
    </lineage>
</organism>
<dbReference type="GO" id="GO:0015074">
    <property type="term" value="P:DNA integration"/>
    <property type="evidence" value="ECO:0007669"/>
    <property type="project" value="InterPro"/>
</dbReference>
<dbReference type="PANTHER" id="PTHR47331:SF1">
    <property type="entry name" value="GAG-LIKE PROTEIN"/>
    <property type="match status" value="1"/>
</dbReference>
<dbReference type="SUPFAM" id="SSF53098">
    <property type="entry name" value="Ribonuclease H-like"/>
    <property type="match status" value="1"/>
</dbReference>
<dbReference type="PANTHER" id="PTHR47331">
    <property type="entry name" value="PHD-TYPE DOMAIN-CONTAINING PROTEIN"/>
    <property type="match status" value="1"/>
</dbReference>
<protein>
    <recommendedName>
        <fullName evidence="1">Integrase catalytic domain-containing protein</fullName>
    </recommendedName>
</protein>
<dbReference type="Proteomes" id="UP000299102">
    <property type="component" value="Unassembled WGS sequence"/>
</dbReference>